<name>K0EZE4_NOCB7</name>
<gene>
    <name evidence="1" type="ORF">O3I_024645</name>
</gene>
<dbReference type="Proteomes" id="UP000006304">
    <property type="component" value="Chromosome"/>
</dbReference>
<dbReference type="KEGG" id="nbr:O3I_024645"/>
<dbReference type="EMBL" id="CP003876">
    <property type="protein sequence ID" value="AFU02882.1"/>
    <property type="molecule type" value="Genomic_DNA"/>
</dbReference>
<dbReference type="HOGENOM" id="CLU_3138297_0_0_11"/>
<organism evidence="1 2">
    <name type="scientific">Nocardia brasiliensis (strain ATCC 700358 / HUJEG-1)</name>
    <dbReference type="NCBI Taxonomy" id="1133849"/>
    <lineage>
        <taxon>Bacteria</taxon>
        <taxon>Bacillati</taxon>
        <taxon>Actinomycetota</taxon>
        <taxon>Actinomycetes</taxon>
        <taxon>Mycobacteriales</taxon>
        <taxon>Nocardiaceae</taxon>
        <taxon>Nocardia</taxon>
    </lineage>
</organism>
<dbReference type="AlphaFoldDB" id="K0EZE4"/>
<keyword evidence="2" id="KW-1185">Reference proteome</keyword>
<evidence type="ECO:0000313" key="1">
    <source>
        <dbReference type="EMBL" id="AFU02882.1"/>
    </source>
</evidence>
<proteinExistence type="predicted"/>
<reference evidence="1 2" key="1">
    <citation type="journal article" date="2012" name="J. Bacteriol.">
        <title>Complete genome sequence of Nocardia brasiliensis HUJEG-1.</title>
        <authorList>
            <person name="Vera-Cabrera L."/>
            <person name="Ortiz-Lopez R."/>
            <person name="Elizondo-Gonzalez R."/>
            <person name="Perez-Maya A.A."/>
            <person name="Ocampo-Candiani J."/>
        </authorList>
    </citation>
    <scope>NUCLEOTIDE SEQUENCE [LARGE SCALE GENOMIC DNA]</scope>
    <source>
        <strain evidence="2">ATCC 700358</strain>
    </source>
</reference>
<protein>
    <submittedName>
        <fullName evidence="1">Uncharacterized protein</fullName>
    </submittedName>
</protein>
<accession>K0EZE4</accession>
<sequence>MVQIALLVAICFICYLVLCAVVVIRTGSTKGLRDVAAAIGGLRNILKLS</sequence>
<dbReference type="RefSeq" id="WP_014985737.1">
    <property type="nucleotide sequence ID" value="NC_018681.1"/>
</dbReference>
<evidence type="ECO:0000313" key="2">
    <source>
        <dbReference type="Proteomes" id="UP000006304"/>
    </source>
</evidence>